<dbReference type="RefSeq" id="WP_289445430.1">
    <property type="nucleotide sequence ID" value="NZ_JAUCGR010000001.1"/>
</dbReference>
<dbReference type="InterPro" id="IPR046288">
    <property type="entry name" value="DUF6325"/>
</dbReference>
<proteinExistence type="predicted"/>
<accession>A0ABT7S4A7</accession>
<reference evidence="1 2" key="1">
    <citation type="submission" date="2023-06" db="EMBL/GenBank/DDBJ databases">
        <title>Cellulomonas sp. MW9 Whole genome sequence.</title>
        <authorList>
            <person name="Park S."/>
        </authorList>
    </citation>
    <scope>NUCLEOTIDE SEQUENCE [LARGE SCALE GENOMIC DNA]</scope>
    <source>
        <strain evidence="1 2">MW9</strain>
    </source>
</reference>
<comment type="caution">
    <text evidence="1">The sequence shown here is derived from an EMBL/GenBank/DDBJ whole genome shotgun (WGS) entry which is preliminary data.</text>
</comment>
<sequence length="153" mass="16285">MPEKFGPVELVAFAFPQLRVPDAVRAEVAHLVATDQVRIVDLVGVRRPDPSTIEVVELSDLSEELDFVEPQLKGAGLAGQEDIDQIASDLLPGTAAVILVLEHLWASGVADAVRASGGILLTSERIPAEVVTAVAELAELDHAELELDTHPQS</sequence>
<dbReference type="Pfam" id="PF19850">
    <property type="entry name" value="DUF6325"/>
    <property type="match status" value="1"/>
</dbReference>
<organism evidence="1 2">
    <name type="scientific">Cellulomonas edaphi</name>
    <dbReference type="NCBI Taxonomy" id="3053468"/>
    <lineage>
        <taxon>Bacteria</taxon>
        <taxon>Bacillati</taxon>
        <taxon>Actinomycetota</taxon>
        <taxon>Actinomycetes</taxon>
        <taxon>Micrococcales</taxon>
        <taxon>Cellulomonadaceae</taxon>
        <taxon>Cellulomonas</taxon>
    </lineage>
</organism>
<dbReference type="EMBL" id="JAUCGR010000001">
    <property type="protein sequence ID" value="MDM7830458.1"/>
    <property type="molecule type" value="Genomic_DNA"/>
</dbReference>
<evidence type="ECO:0000313" key="1">
    <source>
        <dbReference type="EMBL" id="MDM7830458.1"/>
    </source>
</evidence>
<dbReference type="Proteomes" id="UP001321453">
    <property type="component" value="Unassembled WGS sequence"/>
</dbReference>
<name>A0ABT7S4A7_9CELL</name>
<evidence type="ECO:0000313" key="2">
    <source>
        <dbReference type="Proteomes" id="UP001321453"/>
    </source>
</evidence>
<protein>
    <submittedName>
        <fullName evidence="1">DUF6325 family protein</fullName>
    </submittedName>
</protein>
<keyword evidence="2" id="KW-1185">Reference proteome</keyword>
<gene>
    <name evidence="1" type="ORF">QRT05_03865</name>
</gene>